<proteinExistence type="inferred from homology"/>
<feature type="compositionally biased region" description="Polar residues" evidence="8">
    <location>
        <begin position="230"/>
        <end position="240"/>
    </location>
</feature>
<keyword evidence="10" id="KW-1185">Reference proteome</keyword>
<dbReference type="Pfam" id="PF10345">
    <property type="entry name" value="Cohesin_load"/>
    <property type="match status" value="1"/>
</dbReference>
<evidence type="ECO:0008006" key="11">
    <source>
        <dbReference type="Google" id="ProtNLM"/>
    </source>
</evidence>
<dbReference type="OrthoDB" id="5565328at2759"/>
<comment type="caution">
    <text evidence="9">The sequence shown here is derived from an EMBL/GenBank/DDBJ whole genome shotgun (WGS) entry which is preliminary data.</text>
</comment>
<evidence type="ECO:0000256" key="1">
    <source>
        <dbReference type="ARBA" id="ARBA00004123"/>
    </source>
</evidence>
<reference evidence="9" key="1">
    <citation type="journal article" date="2020" name="Stud. Mycol.">
        <title>101 Dothideomycetes genomes: a test case for predicting lifestyles and emergence of pathogens.</title>
        <authorList>
            <person name="Haridas S."/>
            <person name="Albert R."/>
            <person name="Binder M."/>
            <person name="Bloem J."/>
            <person name="Labutti K."/>
            <person name="Salamov A."/>
            <person name="Andreopoulos B."/>
            <person name="Baker S."/>
            <person name="Barry K."/>
            <person name="Bills G."/>
            <person name="Bluhm B."/>
            <person name="Cannon C."/>
            <person name="Castanera R."/>
            <person name="Culley D."/>
            <person name="Daum C."/>
            <person name="Ezra D."/>
            <person name="Gonzalez J."/>
            <person name="Henrissat B."/>
            <person name="Kuo A."/>
            <person name="Liang C."/>
            <person name="Lipzen A."/>
            <person name="Lutzoni F."/>
            <person name="Magnuson J."/>
            <person name="Mondo S."/>
            <person name="Nolan M."/>
            <person name="Ohm R."/>
            <person name="Pangilinan J."/>
            <person name="Park H.-J."/>
            <person name="Ramirez L."/>
            <person name="Alfaro M."/>
            <person name="Sun H."/>
            <person name="Tritt A."/>
            <person name="Yoshinaga Y."/>
            <person name="Zwiers L.-H."/>
            <person name="Turgeon B."/>
            <person name="Goodwin S."/>
            <person name="Spatafora J."/>
            <person name="Crous P."/>
            <person name="Grigoriev I."/>
        </authorList>
    </citation>
    <scope>NUCLEOTIDE SEQUENCE</scope>
    <source>
        <strain evidence="9">CBS 260.36</strain>
    </source>
</reference>
<evidence type="ECO:0000256" key="3">
    <source>
        <dbReference type="ARBA" id="ARBA00022618"/>
    </source>
</evidence>
<keyword evidence="6" id="KW-0539">Nucleus</keyword>
<evidence type="ECO:0000256" key="8">
    <source>
        <dbReference type="SAM" id="MobiDB-lite"/>
    </source>
</evidence>
<keyword evidence="3" id="KW-0132">Cell division</keyword>
<dbReference type="GO" id="GO:0051301">
    <property type="term" value="P:cell division"/>
    <property type="evidence" value="ECO:0007669"/>
    <property type="project" value="UniProtKB-KW"/>
</dbReference>
<feature type="region of interest" description="Disordered" evidence="8">
    <location>
        <begin position="53"/>
        <end position="91"/>
    </location>
</feature>
<dbReference type="Proteomes" id="UP000799439">
    <property type="component" value="Unassembled WGS sequence"/>
</dbReference>
<dbReference type="GO" id="GO:0007059">
    <property type="term" value="P:chromosome segregation"/>
    <property type="evidence" value="ECO:0007669"/>
    <property type="project" value="UniProtKB-KW"/>
</dbReference>
<keyword evidence="4" id="KW-0498">Mitosis</keyword>
<keyword evidence="7" id="KW-0131">Cell cycle</keyword>
<feature type="compositionally biased region" description="Polar residues" evidence="8">
    <location>
        <begin position="174"/>
        <end position="204"/>
    </location>
</feature>
<feature type="compositionally biased region" description="Low complexity" evidence="8">
    <location>
        <begin position="134"/>
        <end position="159"/>
    </location>
</feature>
<evidence type="ECO:0000313" key="10">
    <source>
        <dbReference type="Proteomes" id="UP000799439"/>
    </source>
</evidence>
<protein>
    <recommendedName>
        <fullName evidence="11">Cohesin loading factor</fullName>
    </recommendedName>
</protein>
<evidence type="ECO:0000256" key="6">
    <source>
        <dbReference type="ARBA" id="ARBA00023242"/>
    </source>
</evidence>
<evidence type="ECO:0000313" key="9">
    <source>
        <dbReference type="EMBL" id="KAF2155872.1"/>
    </source>
</evidence>
<accession>A0A9P4J5N6</accession>
<comment type="subcellular location">
    <subcellularLocation>
        <location evidence="1">Nucleus</location>
    </subcellularLocation>
</comment>
<gene>
    <name evidence="9" type="ORF">K461DRAFT_290851</name>
</gene>
<organism evidence="9 10">
    <name type="scientific">Myriangium duriaei CBS 260.36</name>
    <dbReference type="NCBI Taxonomy" id="1168546"/>
    <lineage>
        <taxon>Eukaryota</taxon>
        <taxon>Fungi</taxon>
        <taxon>Dikarya</taxon>
        <taxon>Ascomycota</taxon>
        <taxon>Pezizomycotina</taxon>
        <taxon>Dothideomycetes</taxon>
        <taxon>Dothideomycetidae</taxon>
        <taxon>Myriangiales</taxon>
        <taxon>Myriangiaceae</taxon>
        <taxon>Myriangium</taxon>
    </lineage>
</organism>
<dbReference type="AlphaFoldDB" id="A0A9P4J5N6"/>
<keyword evidence="5" id="KW-0159">Chromosome partition</keyword>
<name>A0A9P4J5N6_9PEZI</name>
<sequence>MNNQQPGGHGWDGRYSYPAAPPQGNGGYGAPAARQPMVVIPRIAPEDMAQYYSQQQGYSQAPPNYHQSPGAYYQHPPPSPHGQPYSPHMQYMPPQQQILYNQPGYQMNFPHAPQNYSSPQMHHMPPPSYPAPSPIQQSQSLPHQQSHLQQPRPTSSQSGPVPPPPQQHVDQRRQSLTPSVPKTTQPAQQSQKLVEQRRQSSTPSVPKPSRPAQQAPPSLLAREPQVVITSMKSSTQSVKTNAPPVTKSISRPAYKSAPLASAPVIKSELKRDDAPANDVDYQQLLLSLADQYISAARSMSSDLTRSRLSTDLSKYHELMTSGLTCLDSAVNNWKISDPRGEAHLRLQYATLLLEETDNDDTALAVLSKGITVCERSKLRHQKFSMQHLLARVQFKTNPKAALKSIDSAIEDLVAFNNTLWTYVFRFLRVSLAMQRGATSDIPPTLQQLRSLVSLAESHRDIPVLVMAHILEASLYARSRSPESIEHAHRAIAAARSYQLDSSLQKIPQLRALVQFSDLCCDLATTTLDQLDAKVQVLQDLIDQLGSDSDAWMSSNFQIPTSVAATDNLQEETAGILRVVDSKASISFTWLNKNELFILGFLVSGAAKLQKNCLDERAEPLLSEGIKFAKSGSVDKKTSNKSLDNAFTSATREESLNMAAQILRVFALSIRSNWTQARQSLTDIATSHSMEAQEKYSQVLLYLDGVVKQAEGYLPEALACYTSSLLLLPPSAAKMTGPDLDLRILATLNRISILKSSPSTIAESEKLLDAVFPFCQNHPNPSIQSAANLLRTTTAPDLGMIKLKSFLQTSLACAQKSQNHQLISMVMNLMVVRFFGGIVGDQAEKSAMVGWQLSRKMRSPIWMAASLTNLAKCYNLHGKTDEAQKKTDDANAYWGKAPEGVRAHFGDGDM</sequence>
<feature type="region of interest" description="Disordered" evidence="8">
    <location>
        <begin position="105"/>
        <end position="220"/>
    </location>
</feature>
<comment type="similarity">
    <text evidence="2">Belongs to the SCC4/mau-2 family.</text>
</comment>
<dbReference type="EMBL" id="ML996082">
    <property type="protein sequence ID" value="KAF2155872.1"/>
    <property type="molecule type" value="Genomic_DNA"/>
</dbReference>
<dbReference type="GO" id="GO:0005634">
    <property type="term" value="C:nucleus"/>
    <property type="evidence" value="ECO:0007669"/>
    <property type="project" value="UniProtKB-SubCell"/>
</dbReference>
<evidence type="ECO:0000256" key="2">
    <source>
        <dbReference type="ARBA" id="ARBA00008585"/>
    </source>
</evidence>
<dbReference type="GO" id="GO:0007064">
    <property type="term" value="P:mitotic sister chromatid cohesion"/>
    <property type="evidence" value="ECO:0007669"/>
    <property type="project" value="InterPro"/>
</dbReference>
<feature type="region of interest" description="Disordered" evidence="8">
    <location>
        <begin position="1"/>
        <end position="30"/>
    </location>
</feature>
<evidence type="ECO:0000256" key="7">
    <source>
        <dbReference type="ARBA" id="ARBA00023306"/>
    </source>
</evidence>
<evidence type="ECO:0000256" key="4">
    <source>
        <dbReference type="ARBA" id="ARBA00022776"/>
    </source>
</evidence>
<evidence type="ECO:0000256" key="5">
    <source>
        <dbReference type="ARBA" id="ARBA00022829"/>
    </source>
</evidence>
<dbReference type="PANTHER" id="PTHR21394">
    <property type="entry name" value="MAU2 CHROMATID COHESION FACTOR HOMOLOG"/>
    <property type="match status" value="1"/>
</dbReference>
<feature type="region of interest" description="Disordered" evidence="8">
    <location>
        <begin position="230"/>
        <end position="249"/>
    </location>
</feature>
<dbReference type="InterPro" id="IPR019440">
    <property type="entry name" value="MAU2"/>
</dbReference>
<feature type="compositionally biased region" description="Pro residues" evidence="8">
    <location>
        <begin position="124"/>
        <end position="133"/>
    </location>
</feature>